<name>E1TEZ1_BURSG</name>
<reference evidence="2" key="1">
    <citation type="submission" date="2010-09" db="EMBL/GenBank/DDBJ databases">
        <title>Complete sequence of chromosome2 of Burkholderia sp. CCGE1003.</title>
        <authorList>
            <consortium name="US DOE Joint Genome Institute"/>
            <person name="Lucas S."/>
            <person name="Copeland A."/>
            <person name="Lapidus A."/>
            <person name="Cheng J.-F."/>
            <person name="Bruce D."/>
            <person name="Goodwin L."/>
            <person name="Pitluck S."/>
            <person name="Daligault H."/>
            <person name="Davenport K."/>
            <person name="Detter J.C."/>
            <person name="Han C."/>
            <person name="Tapia R."/>
            <person name="Land M."/>
            <person name="Hauser L."/>
            <person name="Jeffries C."/>
            <person name="Kyrpides N."/>
            <person name="Ivanova N."/>
            <person name="Ovchinnikova G."/>
            <person name="Martinez-Romero E."/>
            <person name="Rogel M.A."/>
            <person name="Auchtung J."/>
            <person name="Tiedje J.M."/>
            <person name="Woyke T."/>
        </authorList>
    </citation>
    <scope>NUCLEOTIDE SEQUENCE</scope>
    <source>
        <strain evidence="2">CCGE1003</strain>
    </source>
</reference>
<dbReference type="AlphaFoldDB" id="E1TEZ1"/>
<dbReference type="HOGENOM" id="CLU_2116646_0_0_4"/>
<dbReference type="InterPro" id="IPR010907">
    <property type="entry name" value="Ca-mediated_lectin"/>
</dbReference>
<dbReference type="SUPFAM" id="SSF82026">
    <property type="entry name" value="Calcium-mediated lectin"/>
    <property type="match status" value="1"/>
</dbReference>
<dbReference type="GO" id="GO:0030246">
    <property type="term" value="F:carbohydrate binding"/>
    <property type="evidence" value="ECO:0007669"/>
    <property type="project" value="UniProtKB-KW"/>
</dbReference>
<protein>
    <submittedName>
        <fullName evidence="2">Fucose-binding lectin II</fullName>
    </submittedName>
</protein>
<evidence type="ECO:0000259" key="1">
    <source>
        <dbReference type="Pfam" id="PF07472"/>
    </source>
</evidence>
<proteinExistence type="predicted"/>
<dbReference type="STRING" id="640512.BC1003_5479"/>
<dbReference type="Gene3D" id="2.60.120.400">
    <property type="entry name" value="Calcium-mediated lectin"/>
    <property type="match status" value="1"/>
</dbReference>
<gene>
    <name evidence="2" type="ordered locus">BC1003_5479</name>
</gene>
<feature type="domain" description="Calcium-mediated lectin" evidence="1">
    <location>
        <begin position="1"/>
        <end position="99"/>
    </location>
</feature>
<accession>E1TEZ1</accession>
<sequence length="100" mass="10649">MTALVNSAAEQTITVYVDDNPTPAATFQGNGTQDKNLQTQVLNSGKGKVKVVVSANGKPSKLGSRQVDIFKKTYFGLVGSEDGTDNDYNDSLVVLNWPLG</sequence>
<dbReference type="EMBL" id="CP002218">
    <property type="protein sequence ID" value="ADN61397.1"/>
    <property type="molecule type" value="Genomic_DNA"/>
</dbReference>
<dbReference type="Pfam" id="PF07472">
    <property type="entry name" value="PA-IIL"/>
    <property type="match status" value="1"/>
</dbReference>
<organism evidence="2">
    <name type="scientific">Burkholderia sp. (strain CCGE1003)</name>
    <dbReference type="NCBI Taxonomy" id="640512"/>
    <lineage>
        <taxon>Bacteria</taxon>
        <taxon>Pseudomonadati</taxon>
        <taxon>Pseudomonadota</taxon>
        <taxon>Betaproteobacteria</taxon>
        <taxon>Burkholderiales</taxon>
        <taxon>Burkholderiaceae</taxon>
        <taxon>Burkholderia</taxon>
    </lineage>
</organism>
<dbReference type="InterPro" id="IPR036684">
    <property type="entry name" value="Ca_lectin_sf"/>
</dbReference>
<keyword evidence="2" id="KW-0430">Lectin</keyword>
<dbReference type="eggNOG" id="ENOG5032XMJ">
    <property type="taxonomic scope" value="Bacteria"/>
</dbReference>
<dbReference type="KEGG" id="bgf:BC1003_5479"/>
<evidence type="ECO:0000313" key="2">
    <source>
        <dbReference type="EMBL" id="ADN61397.1"/>
    </source>
</evidence>